<name>A0A227KEC5_9BURK</name>
<feature type="transmembrane region" description="Helical" evidence="8">
    <location>
        <begin position="166"/>
        <end position="186"/>
    </location>
</feature>
<comment type="subcellular location">
    <subcellularLocation>
        <location evidence="1">Cell inner membrane</location>
        <topology evidence="1">Multi-pass membrane protein</topology>
    </subcellularLocation>
</comment>
<dbReference type="SUPFAM" id="SSF53649">
    <property type="entry name" value="Alkaline phosphatase-like"/>
    <property type="match status" value="1"/>
</dbReference>
<organism evidence="11 12">
    <name type="scientific">Turicimonas muris</name>
    <dbReference type="NCBI Taxonomy" id="1796652"/>
    <lineage>
        <taxon>Bacteria</taxon>
        <taxon>Pseudomonadati</taxon>
        <taxon>Pseudomonadota</taxon>
        <taxon>Betaproteobacteria</taxon>
        <taxon>Burkholderiales</taxon>
        <taxon>Sutterellaceae</taxon>
        <taxon>Turicimonas</taxon>
    </lineage>
</organism>
<dbReference type="AlphaFoldDB" id="A0A227KEC5"/>
<dbReference type="CDD" id="cd16017">
    <property type="entry name" value="LptA"/>
    <property type="match status" value="1"/>
</dbReference>
<keyword evidence="12" id="KW-1185">Reference proteome</keyword>
<feature type="transmembrane region" description="Helical" evidence="8">
    <location>
        <begin position="66"/>
        <end position="87"/>
    </location>
</feature>
<dbReference type="InterPro" id="IPR012549">
    <property type="entry name" value="EptA-like_N"/>
</dbReference>
<keyword evidence="6 8" id="KW-1133">Transmembrane helix</keyword>
<dbReference type="Pfam" id="PF08019">
    <property type="entry name" value="EptA_B_N"/>
    <property type="match status" value="1"/>
</dbReference>
<evidence type="ECO:0000256" key="3">
    <source>
        <dbReference type="ARBA" id="ARBA00022519"/>
    </source>
</evidence>
<feature type="domain" description="Sulfatase N-terminal" evidence="9">
    <location>
        <begin position="251"/>
        <end position="539"/>
    </location>
</feature>
<evidence type="ECO:0000259" key="10">
    <source>
        <dbReference type="Pfam" id="PF08019"/>
    </source>
</evidence>
<feature type="transmembrane region" description="Helical" evidence="8">
    <location>
        <begin position="94"/>
        <end position="111"/>
    </location>
</feature>
<evidence type="ECO:0000256" key="2">
    <source>
        <dbReference type="ARBA" id="ARBA00022475"/>
    </source>
</evidence>
<dbReference type="Gene3D" id="3.40.720.10">
    <property type="entry name" value="Alkaline Phosphatase, subunit A"/>
    <property type="match status" value="1"/>
</dbReference>
<feature type="transmembrane region" description="Helical" evidence="8">
    <location>
        <begin position="27"/>
        <end position="46"/>
    </location>
</feature>
<evidence type="ECO:0000256" key="6">
    <source>
        <dbReference type="ARBA" id="ARBA00022989"/>
    </source>
</evidence>
<dbReference type="InterPro" id="IPR017850">
    <property type="entry name" value="Alkaline_phosphatase_core_sf"/>
</dbReference>
<dbReference type="InterPro" id="IPR000917">
    <property type="entry name" value="Sulfatase_N"/>
</dbReference>
<evidence type="ECO:0000313" key="11">
    <source>
        <dbReference type="EMBL" id="OXE46058.1"/>
    </source>
</evidence>
<dbReference type="GO" id="GO:0009244">
    <property type="term" value="P:lipopolysaccharide core region biosynthetic process"/>
    <property type="evidence" value="ECO:0007669"/>
    <property type="project" value="TreeGrafter"/>
</dbReference>
<reference evidence="12" key="1">
    <citation type="submission" date="2017-05" db="EMBL/GenBank/DDBJ databases">
        <title>Improved OligoMM genomes.</title>
        <authorList>
            <person name="Garzetti D."/>
        </authorList>
    </citation>
    <scope>NUCLEOTIDE SEQUENCE [LARGE SCALE GENOMIC DNA]</scope>
    <source>
        <strain evidence="12">YL45</strain>
    </source>
</reference>
<dbReference type="EMBL" id="NHMP01000006">
    <property type="protein sequence ID" value="OXE46058.1"/>
    <property type="molecule type" value="Genomic_DNA"/>
</dbReference>
<dbReference type="GO" id="GO:0005886">
    <property type="term" value="C:plasma membrane"/>
    <property type="evidence" value="ECO:0007669"/>
    <property type="project" value="UniProtKB-SubCell"/>
</dbReference>
<protein>
    <submittedName>
        <fullName evidence="11">Phosphoethanolamine transferase</fullName>
    </submittedName>
</protein>
<dbReference type="PANTHER" id="PTHR30443:SF0">
    <property type="entry name" value="PHOSPHOETHANOLAMINE TRANSFERASE EPTA"/>
    <property type="match status" value="1"/>
</dbReference>
<keyword evidence="5 8" id="KW-0812">Transmembrane</keyword>
<dbReference type="PANTHER" id="PTHR30443">
    <property type="entry name" value="INNER MEMBRANE PROTEIN"/>
    <property type="match status" value="1"/>
</dbReference>
<evidence type="ECO:0000256" key="7">
    <source>
        <dbReference type="ARBA" id="ARBA00023136"/>
    </source>
</evidence>
<keyword evidence="3" id="KW-0997">Cell inner membrane</keyword>
<dbReference type="InterPro" id="IPR058130">
    <property type="entry name" value="PEA_transf_C"/>
</dbReference>
<proteinExistence type="predicted"/>
<dbReference type="NCBIfam" id="NF028537">
    <property type="entry name" value="P_eth_NH2_trans"/>
    <property type="match status" value="1"/>
</dbReference>
<evidence type="ECO:0000256" key="5">
    <source>
        <dbReference type="ARBA" id="ARBA00022692"/>
    </source>
</evidence>
<feature type="domain" description="Phosphoethanolamine transferase N-terminal" evidence="10">
    <location>
        <begin position="75"/>
        <end position="220"/>
    </location>
</feature>
<comment type="caution">
    <text evidence="11">The sequence shown here is derived from an EMBL/GenBank/DDBJ whole genome shotgun (WGS) entry which is preliminary data.</text>
</comment>
<sequence>MFFDWSICAFLYFLFFQPRVFIKKPTVVLSAGSFALAAAVYLAFFLNLPFFSKVFSALHFSFQDLTLIFALAVVLLCIMFIGVRILYFRWIMKAGILLFSLLASGALYFNYEFGTIINTEMMNNAFATDTAEASELISFSSVAEITFLTLPGLFACLFIKVKRQSWLNWLGQISLALIVGLMMLYANFQGISSLIRTEPVTRNLIAPANVLSSTYKALVKESSPSAPRVREVIDPQPSLGETHNSKKGMLFVVVVGETVRLANWGLAGYERQTTPELKARNVYAFKKTISCGTSTDISLPCMFSRVGRRNYDRDRILREESLLPVLKRAGMNVYWVDNQSGSKGVSDGITELPIDKKSVASLCRSGRCFDEALLAGLDISKILKPGEDTVIFMHQLGNHGPAYSKRYPKTFEKYTPVCEDEQLQKCSRQSIINAYDNSVLYTDHFLAGVIDWLKGMKGMDTGLLYVSDHGENLGENNLYLHGAPEFMAPSVQKEVPMILWLSNSLEERLKLDTTCFRKVLDKEASHDNLYSSLLGLLDVKSTTYDKSLDFTSQCRKED</sequence>
<evidence type="ECO:0000313" key="12">
    <source>
        <dbReference type="Proteomes" id="UP000214610"/>
    </source>
</evidence>
<keyword evidence="7 8" id="KW-0472">Membrane</keyword>
<gene>
    <name evidence="11" type="ORF">ADH67_09850</name>
</gene>
<dbReference type="GO" id="GO:0016776">
    <property type="term" value="F:phosphotransferase activity, phosphate group as acceptor"/>
    <property type="evidence" value="ECO:0007669"/>
    <property type="project" value="TreeGrafter"/>
</dbReference>
<dbReference type="Proteomes" id="UP000214610">
    <property type="component" value="Unassembled WGS sequence"/>
</dbReference>
<dbReference type="Pfam" id="PF00884">
    <property type="entry name" value="Sulfatase"/>
    <property type="match status" value="1"/>
</dbReference>
<keyword evidence="4 11" id="KW-0808">Transferase</keyword>
<accession>A0A227KEC5</accession>
<keyword evidence="2" id="KW-1003">Cell membrane</keyword>
<evidence type="ECO:0000256" key="8">
    <source>
        <dbReference type="SAM" id="Phobius"/>
    </source>
</evidence>
<dbReference type="InterPro" id="IPR040423">
    <property type="entry name" value="PEA_transferase"/>
</dbReference>
<evidence type="ECO:0000256" key="1">
    <source>
        <dbReference type="ARBA" id="ARBA00004429"/>
    </source>
</evidence>
<feature type="transmembrane region" description="Helical" evidence="8">
    <location>
        <begin position="136"/>
        <end position="159"/>
    </location>
</feature>
<evidence type="ECO:0000259" key="9">
    <source>
        <dbReference type="Pfam" id="PF00884"/>
    </source>
</evidence>
<evidence type="ECO:0000256" key="4">
    <source>
        <dbReference type="ARBA" id="ARBA00022679"/>
    </source>
</evidence>